<dbReference type="GO" id="GO:0009966">
    <property type="term" value="P:regulation of signal transduction"/>
    <property type="evidence" value="ECO:0007669"/>
    <property type="project" value="InterPro"/>
</dbReference>
<accession>A0A4U1ENG2</accession>
<dbReference type="GO" id="GO:0005634">
    <property type="term" value="C:nucleus"/>
    <property type="evidence" value="ECO:0007669"/>
    <property type="project" value="TreeGrafter"/>
</dbReference>
<dbReference type="GO" id="GO:0001965">
    <property type="term" value="F:G-protein alpha-subunit binding"/>
    <property type="evidence" value="ECO:0007669"/>
    <property type="project" value="InterPro"/>
</dbReference>
<dbReference type="PANTHER" id="PTHR46583">
    <property type="entry name" value="REGULATOR OF G-PROTEIN SIGNALING 22"/>
    <property type="match status" value="1"/>
</dbReference>
<reference evidence="2" key="1">
    <citation type="journal article" date="2019" name="IScience">
        <title>Narwhal Genome Reveals Long-Term Low Genetic Diversity despite Current Large Abundance Size.</title>
        <authorList>
            <person name="Westbury M.V."/>
            <person name="Petersen B."/>
            <person name="Garde E."/>
            <person name="Heide-Jorgensen M.P."/>
            <person name="Lorenzen E.D."/>
        </authorList>
    </citation>
    <scope>NUCLEOTIDE SEQUENCE [LARGE SCALE GENOMIC DNA]</scope>
</reference>
<dbReference type="InterPro" id="IPR036305">
    <property type="entry name" value="RGS_sf"/>
</dbReference>
<name>A0A4U1ENG2_MONMO</name>
<proteinExistence type="predicted"/>
<dbReference type="InterPro" id="IPR042651">
    <property type="entry name" value="Rgs22"/>
</dbReference>
<evidence type="ECO:0000313" key="1">
    <source>
        <dbReference type="EMBL" id="TKC37918.1"/>
    </source>
</evidence>
<dbReference type="GO" id="GO:0005737">
    <property type="term" value="C:cytoplasm"/>
    <property type="evidence" value="ECO:0007669"/>
    <property type="project" value="TreeGrafter"/>
</dbReference>
<protein>
    <recommendedName>
        <fullName evidence="3">RGS domain-containing protein</fullName>
    </recommendedName>
</protein>
<feature type="non-terminal residue" evidence="1">
    <location>
        <position position="543"/>
    </location>
</feature>
<dbReference type="PANTHER" id="PTHR46583:SF1">
    <property type="entry name" value="REGULATOR OF G-PROTEIN SIGNALING 22"/>
    <property type="match status" value="1"/>
</dbReference>
<dbReference type="AlphaFoldDB" id="A0A4U1ENG2"/>
<feature type="non-terminal residue" evidence="1">
    <location>
        <position position="1"/>
    </location>
</feature>
<dbReference type="Proteomes" id="UP000308365">
    <property type="component" value="Unassembled WGS sequence"/>
</dbReference>
<organism evidence="1 2">
    <name type="scientific">Monodon monoceros</name>
    <name type="common">Narwhal</name>
    <name type="synonym">Ceratodon monodon</name>
    <dbReference type="NCBI Taxonomy" id="40151"/>
    <lineage>
        <taxon>Eukaryota</taxon>
        <taxon>Metazoa</taxon>
        <taxon>Chordata</taxon>
        <taxon>Craniata</taxon>
        <taxon>Vertebrata</taxon>
        <taxon>Euteleostomi</taxon>
        <taxon>Mammalia</taxon>
        <taxon>Eutheria</taxon>
        <taxon>Laurasiatheria</taxon>
        <taxon>Artiodactyla</taxon>
        <taxon>Whippomorpha</taxon>
        <taxon>Cetacea</taxon>
        <taxon>Odontoceti</taxon>
        <taxon>Monodontidae</taxon>
        <taxon>Monodon</taxon>
    </lineage>
</organism>
<comment type="caution">
    <text evidence="1">The sequence shown here is derived from an EMBL/GenBank/DDBJ whole genome shotgun (WGS) entry which is preliminary data.</text>
</comment>
<dbReference type="SUPFAM" id="SSF48097">
    <property type="entry name" value="Regulator of G-protein signaling, RGS"/>
    <property type="match status" value="1"/>
</dbReference>
<evidence type="ECO:0000313" key="2">
    <source>
        <dbReference type="Proteomes" id="UP000308365"/>
    </source>
</evidence>
<gene>
    <name evidence="1" type="ORF">EI555_021203</name>
</gene>
<sequence>CLNHEQGIHWVKKERLPAFLESDCYFEYRLAKLVSQVRWSESGMNITLGAEFSPWVLKKPTSPPPPPVEEDDVISMKKFYISVGKASYTQTKDWFALAKQNQQTVSTFSLPSCVLHNKIGSAVISSVSESFIFDDGVHPRTKKSPSTTTRLISEFEEDGPVSLQDTPSQALLRTYLEKQQDVDGSLTLHFSTCEEFLRSYINFILRVAIHQILGAPLRESPDYINFRNVTEVVFDECLGTTSGKNVLLSETLKEKSEDMLAQAVSKTESVGLESRANWCISHKTYDIGNRKEFERFKKFIKGTLGERYWWLWMDIERLKVLKDPGRHQRAPRFCVTHSSSTKHASAELKFWHLRQEKPRKDVDPFPQMATLLPLRPKSCIPQIPEMQKEESSLLQLSKSPKKPPRVKTAIQKPWKSESLNPVFPKDDVIKKGHMSESSKIIRLTSFTDISECLKPQLGRRYTYTEEPVIKTMADGALGGFHMENLLQSLYVENRAGFFFTKFCENSENKLWKNSVYFWFDLQAYHQLFYQETIHPFKVCKQAQ</sequence>
<dbReference type="EMBL" id="RWIC01001066">
    <property type="protein sequence ID" value="TKC37918.1"/>
    <property type="molecule type" value="Genomic_DNA"/>
</dbReference>
<evidence type="ECO:0008006" key="3">
    <source>
        <dbReference type="Google" id="ProtNLM"/>
    </source>
</evidence>